<dbReference type="GO" id="GO:0009102">
    <property type="term" value="P:biotin biosynthetic process"/>
    <property type="evidence" value="ECO:0007669"/>
    <property type="project" value="UniProtKB-UniRule"/>
</dbReference>
<comment type="catalytic activity">
    <reaction evidence="9 11">
        <text>6-carboxyhexanoyl-[ACP] + L-alanine + H(+) = (8S)-8-amino-7-oxononanoate + holo-[ACP] + CO2</text>
        <dbReference type="Rhea" id="RHEA:42288"/>
        <dbReference type="Rhea" id="RHEA-COMP:9685"/>
        <dbReference type="Rhea" id="RHEA-COMP:9955"/>
        <dbReference type="ChEBI" id="CHEBI:15378"/>
        <dbReference type="ChEBI" id="CHEBI:16526"/>
        <dbReference type="ChEBI" id="CHEBI:57972"/>
        <dbReference type="ChEBI" id="CHEBI:64479"/>
        <dbReference type="ChEBI" id="CHEBI:78846"/>
        <dbReference type="ChEBI" id="CHEBI:149468"/>
        <dbReference type="EC" id="2.3.1.47"/>
    </reaction>
</comment>
<evidence type="ECO:0000313" key="14">
    <source>
        <dbReference type="Proteomes" id="UP000027936"/>
    </source>
</evidence>
<evidence type="ECO:0000259" key="12">
    <source>
        <dbReference type="Pfam" id="PF00155"/>
    </source>
</evidence>
<dbReference type="InterPro" id="IPR004839">
    <property type="entry name" value="Aminotransferase_I/II_large"/>
</dbReference>
<dbReference type="UniPathway" id="UPA00078"/>
<dbReference type="RefSeq" id="WP_035197732.1">
    <property type="nucleotide sequence ID" value="NZ_JJRY01000022.1"/>
</dbReference>
<evidence type="ECO:0000256" key="10">
    <source>
        <dbReference type="PIRSR" id="PIRSR604723-51"/>
    </source>
</evidence>
<evidence type="ECO:0000256" key="8">
    <source>
        <dbReference type="ARBA" id="ARBA00022898"/>
    </source>
</evidence>
<dbReference type="GO" id="GO:0030170">
    <property type="term" value="F:pyridoxal phosphate binding"/>
    <property type="evidence" value="ECO:0007669"/>
    <property type="project" value="InterPro"/>
</dbReference>
<comment type="caution">
    <text evidence="13">The sequence shown here is derived from an EMBL/GenBank/DDBJ whole genome shotgun (WGS) entry which is preliminary data.</text>
</comment>
<protein>
    <recommendedName>
        <fullName evidence="11">8-amino-7-ketopelargonate synthase</fullName>
        <ecNumber evidence="11">2.3.1.47</ecNumber>
    </recommendedName>
</protein>
<dbReference type="InterPro" id="IPR015422">
    <property type="entry name" value="PyrdxlP-dep_Trfase_small"/>
</dbReference>
<comment type="subunit">
    <text evidence="5 11">Homodimer.</text>
</comment>
<comment type="pathway">
    <text evidence="3 11">Cofactor biosynthesis; biotin biosynthesis.</text>
</comment>
<evidence type="ECO:0000256" key="11">
    <source>
        <dbReference type="RuleBase" id="RU003693"/>
    </source>
</evidence>
<dbReference type="Proteomes" id="UP000027936">
    <property type="component" value="Unassembled WGS sequence"/>
</dbReference>
<name>A0A072NIT4_SCHAZ</name>
<dbReference type="InterPro" id="IPR015424">
    <property type="entry name" value="PyrdxlP-dep_Trfase"/>
</dbReference>
<dbReference type="CDD" id="cd06454">
    <property type="entry name" value="KBL_like"/>
    <property type="match status" value="1"/>
</dbReference>
<organism evidence="13 14">
    <name type="scientific">Schinkia azotoformans MEV2011</name>
    <dbReference type="NCBI Taxonomy" id="1348973"/>
    <lineage>
        <taxon>Bacteria</taxon>
        <taxon>Bacillati</taxon>
        <taxon>Bacillota</taxon>
        <taxon>Bacilli</taxon>
        <taxon>Bacillales</taxon>
        <taxon>Bacillaceae</taxon>
        <taxon>Calidifontibacillus/Schinkia group</taxon>
        <taxon>Schinkia</taxon>
    </lineage>
</organism>
<evidence type="ECO:0000256" key="1">
    <source>
        <dbReference type="ARBA" id="ARBA00001933"/>
    </source>
</evidence>
<keyword evidence="8 10" id="KW-0663">Pyridoxal phosphate</keyword>
<dbReference type="PANTHER" id="PTHR13693:SF100">
    <property type="entry name" value="8-AMINO-7-OXONONANOATE SYNTHASE"/>
    <property type="match status" value="1"/>
</dbReference>
<gene>
    <name evidence="13" type="ORF">M670_04065</name>
</gene>
<keyword evidence="7" id="KW-0093">Biotin biosynthesis</keyword>
<evidence type="ECO:0000313" key="13">
    <source>
        <dbReference type="EMBL" id="KEF36813.1"/>
    </source>
</evidence>
<dbReference type="EC" id="2.3.1.47" evidence="11"/>
<comment type="function">
    <text evidence="2 11">Catalyzes the decarboxylative condensation of pimeloyl-[acyl-carrier protein] and L-alanine to produce 8-amino-7-oxononanoate (AON), [acyl-carrier protein], and carbon dioxide.</text>
</comment>
<dbReference type="PANTHER" id="PTHR13693">
    <property type="entry name" value="CLASS II AMINOTRANSFERASE/8-AMINO-7-OXONONANOATE SYNTHASE"/>
    <property type="match status" value="1"/>
</dbReference>
<comment type="similarity">
    <text evidence="4 11">Belongs to the class-II pyridoxal-phosphate-dependent aminotransferase family. BioF subfamily.</text>
</comment>
<dbReference type="Pfam" id="PF00155">
    <property type="entry name" value="Aminotran_1_2"/>
    <property type="match status" value="1"/>
</dbReference>
<dbReference type="NCBIfam" id="TIGR00858">
    <property type="entry name" value="bioF"/>
    <property type="match status" value="1"/>
</dbReference>
<feature type="modified residue" description="N6-(pyridoxal phosphate)lysine" evidence="10">
    <location>
        <position position="241"/>
    </location>
</feature>
<evidence type="ECO:0000256" key="7">
    <source>
        <dbReference type="ARBA" id="ARBA00022756"/>
    </source>
</evidence>
<dbReference type="SUPFAM" id="SSF53383">
    <property type="entry name" value="PLP-dependent transferases"/>
    <property type="match status" value="1"/>
</dbReference>
<dbReference type="EMBL" id="JJRY01000022">
    <property type="protein sequence ID" value="KEF36813.1"/>
    <property type="molecule type" value="Genomic_DNA"/>
</dbReference>
<keyword evidence="13" id="KW-0012">Acyltransferase</keyword>
<dbReference type="OrthoDB" id="9807157at2"/>
<evidence type="ECO:0000256" key="2">
    <source>
        <dbReference type="ARBA" id="ARBA00002513"/>
    </source>
</evidence>
<dbReference type="InterPro" id="IPR001917">
    <property type="entry name" value="Aminotrans_II_pyridoxalP_BS"/>
</dbReference>
<proteinExistence type="inferred from homology"/>
<dbReference type="InterPro" id="IPR004723">
    <property type="entry name" value="AONS_Archaea/Proteobacteria"/>
</dbReference>
<dbReference type="AlphaFoldDB" id="A0A072NIT4"/>
<evidence type="ECO:0000256" key="6">
    <source>
        <dbReference type="ARBA" id="ARBA00022679"/>
    </source>
</evidence>
<dbReference type="InterPro" id="IPR050087">
    <property type="entry name" value="AON_synthase_class-II"/>
</dbReference>
<evidence type="ECO:0000256" key="3">
    <source>
        <dbReference type="ARBA" id="ARBA00004746"/>
    </source>
</evidence>
<accession>A0A072NIT4</accession>
<sequence>MQQTWEDDIKKELEKLEHLSQNRVLQKTENAQLPWLYLNGQSMLNLASNNYLGLAGDSRLLKAAAEALYMCGTGATASRLIVGNHPLYGEAEASLIDWKGMESGMILNSGYTANIGIISALMDRNGTIFSDKYNHASIVDGIVLSRSKFQRYRHCDLNHLEALLRKYPTDKRKLIITDAVFSMDGDIAPLEGLVFLKERYNAILMVDEAHSSGIFGGQGEGLVCAHQLQNRVDIQMGTFSKGLGSYGAYIVGSKWLISYLMNKMRSFIFTTALPPSVLGSISAAIKIVRTEQYRRKQLMEHSHYFASSLKRLGFLIGPSETQIIPVIIGSNEQTMLFSRKLQEEGIAAIAVRPPTVPEGQARIRFTVMATHKRNDLKQAIEKIAQVGRKLGVIE</sequence>
<keyword evidence="6 11" id="KW-0808">Transferase</keyword>
<dbReference type="PROSITE" id="PS00599">
    <property type="entry name" value="AA_TRANSFER_CLASS_2"/>
    <property type="match status" value="1"/>
</dbReference>
<evidence type="ECO:0000256" key="9">
    <source>
        <dbReference type="ARBA" id="ARBA00047715"/>
    </source>
</evidence>
<reference evidence="13 14" key="1">
    <citation type="submission" date="2014-04" db="EMBL/GenBank/DDBJ databases">
        <title>Draft genome sequence of Bacillus azotoformans MEV2011, a (co-) denitrifying strain unable to grow in the presence of oxygen.</title>
        <authorList>
            <person name="Nielsen M."/>
            <person name="Schreiber L."/>
            <person name="Finster K."/>
            <person name="Schramm A."/>
        </authorList>
    </citation>
    <scope>NUCLEOTIDE SEQUENCE [LARGE SCALE GENOMIC DNA]</scope>
    <source>
        <strain evidence="13 14">MEV2011</strain>
    </source>
</reference>
<feature type="domain" description="Aminotransferase class I/classII large" evidence="12">
    <location>
        <begin position="43"/>
        <end position="383"/>
    </location>
</feature>
<comment type="cofactor">
    <cofactor evidence="1 10 11">
        <name>pyridoxal 5'-phosphate</name>
        <dbReference type="ChEBI" id="CHEBI:597326"/>
    </cofactor>
</comment>
<dbReference type="InterPro" id="IPR015421">
    <property type="entry name" value="PyrdxlP-dep_Trfase_major"/>
</dbReference>
<evidence type="ECO:0000256" key="5">
    <source>
        <dbReference type="ARBA" id="ARBA00011738"/>
    </source>
</evidence>
<dbReference type="Gene3D" id="3.40.640.10">
    <property type="entry name" value="Type I PLP-dependent aspartate aminotransferase-like (Major domain)"/>
    <property type="match status" value="1"/>
</dbReference>
<evidence type="ECO:0000256" key="4">
    <source>
        <dbReference type="ARBA" id="ARBA00010008"/>
    </source>
</evidence>
<dbReference type="PATRIC" id="fig|1348973.3.peg.3951"/>
<dbReference type="Gene3D" id="3.90.1150.10">
    <property type="entry name" value="Aspartate Aminotransferase, domain 1"/>
    <property type="match status" value="1"/>
</dbReference>
<dbReference type="GO" id="GO:0008710">
    <property type="term" value="F:8-amino-7-oxononanoate synthase activity"/>
    <property type="evidence" value="ECO:0007669"/>
    <property type="project" value="UniProtKB-UniRule"/>
</dbReference>